<dbReference type="Proteomes" id="UP001473302">
    <property type="component" value="Unassembled WGS sequence"/>
</dbReference>
<evidence type="ECO:0000313" key="3">
    <source>
        <dbReference type="EMBL" id="GAA5812598.1"/>
    </source>
</evidence>
<gene>
    <name evidence="3" type="ORF">MFLAVUS_006055</name>
</gene>
<feature type="compositionally biased region" description="Gly residues" evidence="1">
    <location>
        <begin position="373"/>
        <end position="386"/>
    </location>
</feature>
<feature type="chain" id="PRO_5045867422" evidence="2">
    <location>
        <begin position="20"/>
        <end position="817"/>
    </location>
</feature>
<feature type="region of interest" description="Disordered" evidence="1">
    <location>
        <begin position="340"/>
        <end position="454"/>
    </location>
</feature>
<sequence length="817" mass="80113">MKLVTLSSLLFVPLALCAAVPRPGQMEDTIQKSPFTLQEQQDLVNTFLIRKGLPEFTQDAQLLTNQVIQEQSKYLETEEGPTEFTIVLENILRKEAINRAQGVASDNFFADLLAGLFNLAGGLVNDVGNTIEGAIQGTAGAIGGAVQGLVTAPDPITGIINGAAGAINGAFDGIQQGVSGGGKQTGPISDLINTADNIAKGIAGTVTGGIVGTKPGGLFGIQAMEPEEATPGEVISGFLRAIMGPNAVSPNAFGDLFAPPKPANTTSGSSSTGGGLFGFGSGSPAGLNTTSGGSSGSSSGGLGGLFGGGDSKKNSTSNGGLLGGLTGGLSDLTSGLTGALTGGSKTNNTNSNSNSNSSSNSNSNSNSNPLGDLLGGVTGGLTGALTGGSKSNNTNSNSNSNPLGNLLGGVTGGLTGGSKSNNTNSNPLGDLLGGLTGGLTGGSKSNNTNSNPLGDLLGGLTGGLTGGSKSNSTNPLGDLLGGITGGLTGGSKTNGSNPLGDLLGGLTGGLTGGSKSNSTNPLGDLLGGITGGLTGGSKTNGSNPLGDLLGGITGGLTGGLSGNGSNPLGGLLGGLTGGLTGGANPLGGLLGLDGKGGLGGLLGGIADSAGGLLGNIVNPDLLNGGLALLGKIVGGVSNGTLDIPNAIGQIIDFVAKSTGSSNPLSQFISNVSSFLSQNQDGLISSIVKFGGFFVIVFGTVANLIISSITNAGDNLLKGILDLVFNFFGKMMGGGLFHRLQSVSASDMLAYQTVFLDAVRSESPDAAMQVQAMFNAAHMMVQKILMTNPNVLRFLAEPTQENIDGAVAVVSQIINESF</sequence>
<protein>
    <submittedName>
        <fullName evidence="3">Uncharacterized protein</fullName>
    </submittedName>
</protein>
<evidence type="ECO:0000256" key="2">
    <source>
        <dbReference type="SAM" id="SignalP"/>
    </source>
</evidence>
<evidence type="ECO:0000313" key="4">
    <source>
        <dbReference type="Proteomes" id="UP001473302"/>
    </source>
</evidence>
<accession>A0ABP9Z0H6</accession>
<keyword evidence="2" id="KW-0732">Signal</keyword>
<feature type="compositionally biased region" description="Low complexity" evidence="1">
    <location>
        <begin position="417"/>
        <end position="430"/>
    </location>
</feature>
<feature type="compositionally biased region" description="Polar residues" evidence="1">
    <location>
        <begin position="443"/>
        <end position="452"/>
    </location>
</feature>
<feature type="compositionally biased region" description="Low complexity" evidence="1">
    <location>
        <begin position="387"/>
        <end position="405"/>
    </location>
</feature>
<name>A0ABP9Z0H6_9FUNG</name>
<evidence type="ECO:0000256" key="1">
    <source>
        <dbReference type="SAM" id="MobiDB-lite"/>
    </source>
</evidence>
<keyword evidence="4" id="KW-1185">Reference proteome</keyword>
<comment type="caution">
    <text evidence="3">The sequence shown here is derived from an EMBL/GenBank/DDBJ whole genome shotgun (WGS) entry which is preliminary data.</text>
</comment>
<feature type="signal peptide" evidence="2">
    <location>
        <begin position="1"/>
        <end position="19"/>
    </location>
</feature>
<dbReference type="EMBL" id="BAABUK010000013">
    <property type="protein sequence ID" value="GAA5812598.1"/>
    <property type="molecule type" value="Genomic_DNA"/>
</dbReference>
<organism evidence="3 4">
    <name type="scientific">Mucor flavus</name>
    <dbReference type="NCBI Taxonomy" id="439312"/>
    <lineage>
        <taxon>Eukaryota</taxon>
        <taxon>Fungi</taxon>
        <taxon>Fungi incertae sedis</taxon>
        <taxon>Mucoromycota</taxon>
        <taxon>Mucoromycotina</taxon>
        <taxon>Mucoromycetes</taxon>
        <taxon>Mucorales</taxon>
        <taxon>Mucorineae</taxon>
        <taxon>Mucoraceae</taxon>
        <taxon>Mucor</taxon>
    </lineage>
</organism>
<feature type="compositionally biased region" description="Gly residues" evidence="1">
    <location>
        <begin position="406"/>
        <end position="416"/>
    </location>
</feature>
<feature type="compositionally biased region" description="Gly residues" evidence="1">
    <location>
        <begin position="431"/>
        <end position="441"/>
    </location>
</feature>
<feature type="compositionally biased region" description="Gly residues" evidence="1">
    <location>
        <begin position="293"/>
        <end position="309"/>
    </location>
</feature>
<feature type="region of interest" description="Disordered" evidence="1">
    <location>
        <begin position="287"/>
        <end position="311"/>
    </location>
</feature>
<reference evidence="3 4" key="1">
    <citation type="submission" date="2024-04" db="EMBL/GenBank/DDBJ databases">
        <title>genome sequences of Mucor flavus KT1a and Helicostylum pulchrum KT1b strains isolated from the surface of a dry-aged beef.</title>
        <authorList>
            <person name="Toyotome T."/>
            <person name="Hosono M."/>
            <person name="Torimaru M."/>
            <person name="Fukuda K."/>
            <person name="Mikami N."/>
        </authorList>
    </citation>
    <scope>NUCLEOTIDE SEQUENCE [LARGE SCALE GENOMIC DNA]</scope>
    <source>
        <strain evidence="3 4">KT1a</strain>
    </source>
</reference>
<feature type="compositionally biased region" description="Low complexity" evidence="1">
    <location>
        <begin position="340"/>
        <end position="372"/>
    </location>
</feature>
<proteinExistence type="predicted"/>